<evidence type="ECO:0000313" key="3">
    <source>
        <dbReference type="Proteomes" id="UP000293377"/>
    </source>
</evidence>
<reference evidence="2 3" key="1">
    <citation type="submission" date="2018-06" db="EMBL/GenBank/DDBJ databases">
        <title>Complete Genome Sequence of Ehrlichia minasensis Isolated From Cattle.</title>
        <authorList>
            <person name="Aguiar D.M."/>
            <person name="Araujo J.P.A.Jr."/>
            <person name="Nakazato L."/>
            <person name="Bard E."/>
            <person name="Cabezas-Cruz A."/>
        </authorList>
    </citation>
    <scope>NUCLEOTIDE SEQUENCE [LARGE SCALE GENOMIC DNA]</scope>
    <source>
        <strain evidence="2 3">B11</strain>
    </source>
</reference>
<keyword evidence="3" id="KW-1185">Reference proteome</keyword>
<proteinExistence type="predicted"/>
<keyword evidence="1" id="KW-0812">Transmembrane</keyword>
<dbReference type="AlphaFoldDB" id="A0A4V2BQK5"/>
<dbReference type="RefSeq" id="WP_129992760.1">
    <property type="nucleotide sequence ID" value="NZ_QOHL01000036.1"/>
</dbReference>
<dbReference type="EMBL" id="QOHL01000036">
    <property type="protein sequence ID" value="RZB12304.1"/>
    <property type="molecule type" value="Genomic_DNA"/>
</dbReference>
<gene>
    <name evidence="2" type="ORF">DRF75_04875</name>
</gene>
<feature type="transmembrane region" description="Helical" evidence="1">
    <location>
        <begin position="25"/>
        <end position="47"/>
    </location>
</feature>
<comment type="caution">
    <text evidence="2">The sequence shown here is derived from an EMBL/GenBank/DDBJ whole genome shotgun (WGS) entry which is preliminary data.</text>
</comment>
<evidence type="ECO:0000313" key="2">
    <source>
        <dbReference type="EMBL" id="RZB12304.1"/>
    </source>
</evidence>
<keyword evidence="1" id="KW-1133">Transmembrane helix</keyword>
<accession>A0A4V2BQK5</accession>
<protein>
    <submittedName>
        <fullName evidence="2">Uncharacterized protein</fullName>
    </submittedName>
</protein>
<keyword evidence="1" id="KW-0472">Membrane</keyword>
<evidence type="ECO:0000256" key="1">
    <source>
        <dbReference type="SAM" id="Phobius"/>
    </source>
</evidence>
<organism evidence="2 3">
    <name type="scientific">Ehrlichia minasensis</name>
    <dbReference type="NCBI Taxonomy" id="1242993"/>
    <lineage>
        <taxon>Bacteria</taxon>
        <taxon>Pseudomonadati</taxon>
        <taxon>Pseudomonadota</taxon>
        <taxon>Alphaproteobacteria</taxon>
        <taxon>Rickettsiales</taxon>
        <taxon>Anaplasmataceae</taxon>
        <taxon>Ehrlichia</taxon>
    </lineage>
</organism>
<dbReference type="Proteomes" id="UP000293377">
    <property type="component" value="Unassembled WGS sequence"/>
</dbReference>
<name>A0A4V2BQK5_9RICK</name>
<sequence>MNNNTNITTTAPNTNTTTSNDNDQVAIWASCCVVILIIVALLVITIYRNVHRNRENQQNNQSDSNVINQSTTRDSYVSSHLSTTNQSHNFTDFALYDMYNSSTTLNDDTVMYLVDVDAEFNTSNRRRHNSLKHSE</sequence>